<dbReference type="PROSITE" id="PS50211">
    <property type="entry name" value="DENN"/>
    <property type="match status" value="1"/>
</dbReference>
<dbReference type="Pfam" id="PF02141">
    <property type="entry name" value="DENN"/>
    <property type="match status" value="1"/>
</dbReference>
<feature type="compositionally biased region" description="Polar residues" evidence="1">
    <location>
        <begin position="517"/>
        <end position="545"/>
    </location>
</feature>
<dbReference type="PANTHER" id="PTHR15288">
    <property type="entry name" value="DENN DOMAIN-CONTAINING PROTEIN 2"/>
    <property type="match status" value="1"/>
</dbReference>
<dbReference type="EMBL" id="JAPFFF010000008">
    <property type="protein sequence ID" value="KAK8883562.1"/>
    <property type="molecule type" value="Genomic_DNA"/>
</dbReference>
<evidence type="ECO:0000313" key="4">
    <source>
        <dbReference type="Proteomes" id="UP001470230"/>
    </source>
</evidence>
<dbReference type="PANTHER" id="PTHR15288:SF0">
    <property type="entry name" value="UDENN DOMAIN-CONTAINING PROTEIN"/>
    <property type="match status" value="1"/>
</dbReference>
<reference evidence="3 4" key="1">
    <citation type="submission" date="2024-04" db="EMBL/GenBank/DDBJ databases">
        <title>Tritrichomonas musculus Genome.</title>
        <authorList>
            <person name="Alves-Ferreira E."/>
            <person name="Grigg M."/>
            <person name="Lorenzi H."/>
            <person name="Galac M."/>
        </authorList>
    </citation>
    <scope>NUCLEOTIDE SEQUENCE [LARGE SCALE GENOMIC DNA]</scope>
    <source>
        <strain evidence="3 4">EAF2021</strain>
    </source>
</reference>
<dbReference type="Gene3D" id="3.30.450.200">
    <property type="match status" value="1"/>
</dbReference>
<feature type="region of interest" description="Disordered" evidence="1">
    <location>
        <begin position="439"/>
        <end position="495"/>
    </location>
</feature>
<dbReference type="InterPro" id="IPR051942">
    <property type="entry name" value="DENN_domain_containing_2"/>
</dbReference>
<dbReference type="InterPro" id="IPR037516">
    <property type="entry name" value="Tripartite_DENN"/>
</dbReference>
<name>A0ABR2JZ89_9EUKA</name>
<evidence type="ECO:0000313" key="3">
    <source>
        <dbReference type="EMBL" id="KAK8883562.1"/>
    </source>
</evidence>
<sequence>MTHEKLEWDFEQFEAGMEKEISHRKMLGSLSSTKHFSEVRISDQFFLFGLPPDTKKQGQTAILIAFPSFQQASVPISNVLALSFPNPETANAIFKFSLTDSPSNEGGIVDEFVFQFMARSTVMYGACVHVQPSKANKAASNTFYSSDSTKKSKFCFCMISKIPIFNVHFTFLHYLIGLSNGTIPTSKPKKQKGKKISSSNEKGDSLFDGLEINGLFGQIPQILVPEEFRSAITDHFAKTLFSSPVKLTPNYIIHFPLPATPIPKLILYASLDTLFSVLPIADILELLTALILDAQVLVIGTSMQEVSMTVYGLFSLLTPFNYCGTIMPILPNNEEYLNLLNSPTPYIFGMPNIAKLRNISFLESTYIVNLDKHKKTASNFFPKYPNFKSVVQKLADLILSKKLKKSSNLNDNDNLDLLKNRKDKCKSTVIENKPTKLKTALSSNVIKPPPPPPTEDQPPLSGKVQILPTKSSEKVQNESPEDENGASKVLKSRRMRSLTVTHKDYPQDIEQQQLQQPNGSNGSQLSDFPSLDKQSSMPEIANDSNPFKFPTEFTRKLNHKASLSMEDVDKVLDILHEPLDFIFSDTLNGYFVTNALENITIFNQSLFIASVKQEDQPFYEFLLESQTFQDYVEIKLDEFTTAKCADPSKRRRSAFGLGKTKRRRASTVKRVIKIFD</sequence>
<dbReference type="Gene3D" id="3.40.50.11500">
    <property type="match status" value="1"/>
</dbReference>
<proteinExistence type="predicted"/>
<dbReference type="Proteomes" id="UP001470230">
    <property type="component" value="Unassembled WGS sequence"/>
</dbReference>
<gene>
    <name evidence="3" type="ORF">M9Y10_042656</name>
</gene>
<feature type="compositionally biased region" description="Pro residues" evidence="1">
    <location>
        <begin position="447"/>
        <end position="456"/>
    </location>
</feature>
<comment type="caution">
    <text evidence="3">The sequence shown here is derived from an EMBL/GenBank/DDBJ whole genome shotgun (WGS) entry which is preliminary data.</text>
</comment>
<protein>
    <recommendedName>
        <fullName evidence="2">UDENN domain-containing protein</fullName>
    </recommendedName>
</protein>
<dbReference type="InterPro" id="IPR001194">
    <property type="entry name" value="cDENN_dom"/>
</dbReference>
<feature type="region of interest" description="Disordered" evidence="1">
    <location>
        <begin position="513"/>
        <end position="546"/>
    </location>
</feature>
<dbReference type="InterPro" id="IPR043153">
    <property type="entry name" value="DENN_C"/>
</dbReference>
<evidence type="ECO:0000256" key="1">
    <source>
        <dbReference type="SAM" id="MobiDB-lite"/>
    </source>
</evidence>
<feature type="domain" description="UDENN" evidence="2">
    <location>
        <begin position="43"/>
        <end position="642"/>
    </location>
</feature>
<organism evidence="3 4">
    <name type="scientific">Tritrichomonas musculus</name>
    <dbReference type="NCBI Taxonomy" id="1915356"/>
    <lineage>
        <taxon>Eukaryota</taxon>
        <taxon>Metamonada</taxon>
        <taxon>Parabasalia</taxon>
        <taxon>Tritrichomonadida</taxon>
        <taxon>Tritrichomonadidae</taxon>
        <taxon>Tritrichomonas</taxon>
    </lineage>
</organism>
<keyword evidence="4" id="KW-1185">Reference proteome</keyword>
<accession>A0ABR2JZ89</accession>
<dbReference type="SMART" id="SM00799">
    <property type="entry name" value="DENN"/>
    <property type="match status" value="1"/>
</dbReference>
<evidence type="ECO:0000259" key="2">
    <source>
        <dbReference type="PROSITE" id="PS50211"/>
    </source>
</evidence>